<dbReference type="EC" id="1.2.1.70" evidence="7"/>
<feature type="site" description="Important for activity" evidence="7">
    <location>
        <position position="97"/>
    </location>
</feature>
<proteinExistence type="inferred from homology"/>
<feature type="binding site" evidence="7">
    <location>
        <position position="107"/>
    </location>
    <ligand>
        <name>substrate</name>
    </ligand>
</feature>
<accession>A0A096DBP9</accession>
<dbReference type="Gene3D" id="3.40.50.720">
    <property type="entry name" value="NAD(P)-binding Rossmann-like Domain"/>
    <property type="match status" value="2"/>
</dbReference>
<comment type="pathway">
    <text evidence="1">Porphyrin-containing compound metabolism; siroheme biosynthesis; sirohydrochlorin from precorrin-2: step 1/1.</text>
</comment>
<keyword evidence="2 7" id="KW-0521">NADP</keyword>
<feature type="active site" description="Nucleophile" evidence="7">
    <location>
        <position position="50"/>
    </location>
</feature>
<evidence type="ECO:0000256" key="3">
    <source>
        <dbReference type="ARBA" id="ARBA00023002"/>
    </source>
</evidence>
<feature type="binding site" evidence="7">
    <location>
        <begin position="112"/>
        <end position="114"/>
    </location>
    <ligand>
        <name>substrate</name>
    </ligand>
</feature>
<comment type="subunit">
    <text evidence="7">Homodimer.</text>
</comment>
<evidence type="ECO:0000256" key="6">
    <source>
        <dbReference type="ARBA" id="ARBA00047561"/>
    </source>
</evidence>
<keyword evidence="11" id="KW-1185">Reference proteome</keyword>
<dbReference type="Gene3D" id="3.30.460.30">
    <property type="entry name" value="Glutamyl-tRNA reductase, N-terminal domain"/>
    <property type="match status" value="1"/>
</dbReference>
<reference evidence="10 11" key="1">
    <citation type="submission" date="2011-08" db="EMBL/GenBank/DDBJ databases">
        <title>The Genome Sequence of Clostridium orbiscindens 1_3_50AFAA.</title>
        <authorList>
            <consortium name="The Broad Institute Genome Sequencing Platform"/>
            <person name="Earl A."/>
            <person name="Ward D."/>
            <person name="Feldgarden M."/>
            <person name="Gevers D."/>
            <person name="Daigneault M."/>
            <person name="Strauss J."/>
            <person name="Allen-Vercoe E."/>
            <person name="Young S.K."/>
            <person name="Zeng Q."/>
            <person name="Gargeya S."/>
            <person name="Fitzgerald M."/>
            <person name="Haas B."/>
            <person name="Abouelleil A."/>
            <person name="Alvarado L."/>
            <person name="Arachchi H.M."/>
            <person name="Berlin A."/>
            <person name="Brown A."/>
            <person name="Chapman S.B."/>
            <person name="Chen Z."/>
            <person name="Dunbar C."/>
            <person name="Freedman E."/>
            <person name="Gearin G."/>
            <person name="Gellesch M."/>
            <person name="Goldberg J."/>
            <person name="Griggs A."/>
            <person name="Gujja S."/>
            <person name="Heiman D."/>
            <person name="Howarth C."/>
            <person name="Larson L."/>
            <person name="Lui A."/>
            <person name="MacDonald P.J.P."/>
            <person name="Montmayeur A."/>
            <person name="Murphy C."/>
            <person name="Neiman D."/>
            <person name="Pearson M."/>
            <person name="Priest M."/>
            <person name="Roberts A."/>
            <person name="Saif S."/>
            <person name="Shea T."/>
            <person name="Shenoy N."/>
            <person name="Sisk P."/>
            <person name="Stolte C."/>
            <person name="Sykes S."/>
            <person name="Wortman J."/>
            <person name="Nusbaum C."/>
            <person name="Birren B."/>
        </authorList>
    </citation>
    <scope>NUCLEOTIDE SEQUENCE [LARGE SCALE GENOMIC DNA]</scope>
    <source>
        <strain evidence="10 11">1_3_50AFAA</strain>
    </source>
</reference>
<feature type="domain" description="Glutamyl-tRNA reductase N-terminal" evidence="9">
    <location>
        <begin position="7"/>
        <end position="153"/>
    </location>
</feature>
<evidence type="ECO:0000256" key="2">
    <source>
        <dbReference type="ARBA" id="ARBA00022857"/>
    </source>
</evidence>
<feature type="domain" description="Quinate/shikimate 5-dehydrogenase/glutamyl-tRNA reductase" evidence="8">
    <location>
        <begin position="174"/>
        <end position="295"/>
    </location>
</feature>
<dbReference type="HAMAP" id="MF_00087">
    <property type="entry name" value="Glu_tRNA_reductase"/>
    <property type="match status" value="1"/>
</dbReference>
<dbReference type="PANTHER" id="PTHR43013:SF1">
    <property type="entry name" value="GLUTAMYL-TRNA REDUCTASE"/>
    <property type="match status" value="1"/>
</dbReference>
<dbReference type="RefSeq" id="WP_044941400.1">
    <property type="nucleotide sequence ID" value="NZ_KN174163.1"/>
</dbReference>
<dbReference type="Pfam" id="PF05201">
    <property type="entry name" value="GlutR_N"/>
    <property type="match status" value="1"/>
</dbReference>
<comment type="miscellaneous">
    <text evidence="7">During catalysis, the active site Cys acts as a nucleophile attacking the alpha-carbonyl group of tRNA-bound glutamate with the formation of a thioester intermediate between enzyme and glutamate, and the concomitant release of tRNA(Glu). The thioester intermediate is finally reduced by direct hydride transfer from NADPH, to form the product GSA.</text>
</comment>
<dbReference type="EMBL" id="ADLO01000073">
    <property type="protein sequence ID" value="KGF54944.1"/>
    <property type="molecule type" value="Genomic_DNA"/>
</dbReference>
<comment type="catalytic activity">
    <reaction evidence="6">
        <text>precorrin-2 + NAD(+) = sirohydrochlorin + NADH + 2 H(+)</text>
        <dbReference type="Rhea" id="RHEA:15613"/>
        <dbReference type="ChEBI" id="CHEBI:15378"/>
        <dbReference type="ChEBI" id="CHEBI:57540"/>
        <dbReference type="ChEBI" id="CHEBI:57945"/>
        <dbReference type="ChEBI" id="CHEBI:58351"/>
        <dbReference type="ChEBI" id="CHEBI:58827"/>
        <dbReference type="EC" id="1.3.1.76"/>
    </reaction>
</comment>
<dbReference type="PATRIC" id="fig|742738.3.peg.2457"/>
<dbReference type="eggNOG" id="COG1648">
    <property type="taxonomic scope" value="Bacteria"/>
</dbReference>
<evidence type="ECO:0000259" key="8">
    <source>
        <dbReference type="Pfam" id="PF01488"/>
    </source>
</evidence>
<evidence type="ECO:0000256" key="4">
    <source>
        <dbReference type="ARBA" id="ARBA00023027"/>
    </source>
</evidence>
<evidence type="ECO:0000256" key="5">
    <source>
        <dbReference type="ARBA" id="ARBA00023244"/>
    </source>
</evidence>
<dbReference type="PANTHER" id="PTHR43013">
    <property type="entry name" value="GLUTAMYL-TRNA REDUCTASE"/>
    <property type="match status" value="1"/>
</dbReference>
<comment type="catalytic activity">
    <reaction evidence="7">
        <text>(S)-4-amino-5-oxopentanoate + tRNA(Glu) + NADP(+) = L-glutamyl-tRNA(Glu) + NADPH + H(+)</text>
        <dbReference type="Rhea" id="RHEA:12344"/>
        <dbReference type="Rhea" id="RHEA-COMP:9663"/>
        <dbReference type="Rhea" id="RHEA-COMP:9680"/>
        <dbReference type="ChEBI" id="CHEBI:15378"/>
        <dbReference type="ChEBI" id="CHEBI:57501"/>
        <dbReference type="ChEBI" id="CHEBI:57783"/>
        <dbReference type="ChEBI" id="CHEBI:58349"/>
        <dbReference type="ChEBI" id="CHEBI:78442"/>
        <dbReference type="ChEBI" id="CHEBI:78520"/>
        <dbReference type="EC" id="1.2.1.70"/>
    </reaction>
</comment>
<comment type="function">
    <text evidence="7">Catalyzes the NADPH-dependent reduction of glutamyl-tRNA(Glu) to glutamate 1-semialdehyde (GSA).</text>
</comment>
<dbReference type="UniPathway" id="UPA00251">
    <property type="reaction ID" value="UER00316"/>
</dbReference>
<dbReference type="GO" id="GO:0008883">
    <property type="term" value="F:glutamyl-tRNA reductase activity"/>
    <property type="evidence" value="ECO:0007669"/>
    <property type="project" value="UniProtKB-UniRule"/>
</dbReference>
<keyword evidence="4" id="KW-0520">NAD</keyword>
<evidence type="ECO:0000256" key="1">
    <source>
        <dbReference type="ARBA" id="ARBA00005010"/>
    </source>
</evidence>
<evidence type="ECO:0000313" key="11">
    <source>
        <dbReference type="Proteomes" id="UP000029585"/>
    </source>
</evidence>
<organism evidence="10 11">
    <name type="scientific">Flavonifractor plautii 1_3_50AFAA</name>
    <dbReference type="NCBI Taxonomy" id="742738"/>
    <lineage>
        <taxon>Bacteria</taxon>
        <taxon>Bacillati</taxon>
        <taxon>Bacillota</taxon>
        <taxon>Clostridia</taxon>
        <taxon>Eubacteriales</taxon>
        <taxon>Oscillospiraceae</taxon>
        <taxon>Flavonifractor</taxon>
    </lineage>
</organism>
<feature type="binding site" evidence="7">
    <location>
        <position position="118"/>
    </location>
    <ligand>
        <name>substrate</name>
    </ligand>
</feature>
<dbReference type="InterPro" id="IPR006151">
    <property type="entry name" value="Shikm_DH/Glu-tRNA_Rdtase"/>
</dbReference>
<dbReference type="AlphaFoldDB" id="A0A096DBP9"/>
<feature type="binding site" evidence="7">
    <location>
        <begin position="187"/>
        <end position="192"/>
    </location>
    <ligand>
        <name>NADP(+)</name>
        <dbReference type="ChEBI" id="CHEBI:58349"/>
    </ligand>
</feature>
<dbReference type="NCBIfam" id="TIGR01470">
    <property type="entry name" value="cysG_Nterm"/>
    <property type="match status" value="1"/>
</dbReference>
<dbReference type="InterPro" id="IPR000343">
    <property type="entry name" value="4pyrrol_synth_GluRdtase"/>
</dbReference>
<comment type="domain">
    <text evidence="7">Possesses an unusual extended V-shaped dimeric structure with each monomer consisting of three distinct domains arranged along a curved 'spinal' alpha-helix. The N-terminal catalytic domain specifically recognizes the glutamate moiety of the substrate. The second domain is the NADPH-binding domain, and the third C-terminal domain is responsible for dimerization.</text>
</comment>
<dbReference type="HOGENOM" id="CLU_035113_1_1_9"/>
<gene>
    <name evidence="7" type="primary">hemA</name>
    <name evidence="10" type="ORF">HMPREF9460_02391</name>
</gene>
<dbReference type="SUPFAM" id="SSF69742">
    <property type="entry name" value="Glutamyl tRNA-reductase catalytic, N-terminal domain"/>
    <property type="match status" value="1"/>
</dbReference>
<dbReference type="InterPro" id="IPR015895">
    <property type="entry name" value="4pyrrol_synth_GluRdtase_N"/>
</dbReference>
<evidence type="ECO:0000259" key="9">
    <source>
        <dbReference type="Pfam" id="PF05201"/>
    </source>
</evidence>
<comment type="similarity">
    <text evidence="7">Belongs to the glutamyl-tRNA reductase family.</text>
</comment>
<evidence type="ECO:0000256" key="7">
    <source>
        <dbReference type="HAMAP-Rule" id="MF_00087"/>
    </source>
</evidence>
<name>A0A096DBP9_FLAPL</name>
<dbReference type="Proteomes" id="UP000029585">
    <property type="component" value="Unassembled WGS sequence"/>
</dbReference>
<dbReference type="GO" id="GO:0043115">
    <property type="term" value="F:precorrin-2 dehydrogenase activity"/>
    <property type="evidence" value="ECO:0007669"/>
    <property type="project" value="UniProtKB-EC"/>
</dbReference>
<dbReference type="Pfam" id="PF13241">
    <property type="entry name" value="NAD_binding_7"/>
    <property type="match status" value="1"/>
</dbReference>
<keyword evidence="3 7" id="KW-0560">Oxidoreductase</keyword>
<dbReference type="Pfam" id="PF01488">
    <property type="entry name" value="Shikimate_DH"/>
    <property type="match status" value="1"/>
</dbReference>
<dbReference type="GO" id="GO:0019354">
    <property type="term" value="P:siroheme biosynthetic process"/>
    <property type="evidence" value="ECO:0007669"/>
    <property type="project" value="UniProtKB-UniPathway"/>
</dbReference>
<dbReference type="GO" id="GO:0019353">
    <property type="term" value="P:protoporphyrinogen IX biosynthetic process from glutamate"/>
    <property type="evidence" value="ECO:0007669"/>
    <property type="project" value="TreeGrafter"/>
</dbReference>
<dbReference type="InterPro" id="IPR006367">
    <property type="entry name" value="Sirohaem_synthase_N"/>
</dbReference>
<keyword evidence="5 7" id="KW-0627">Porphyrin biosynthesis</keyword>
<dbReference type="InterPro" id="IPR036343">
    <property type="entry name" value="GluRdtase_N_sf"/>
</dbReference>
<sequence>MNIRMTGLDWRKAPIGLREALSFTRSRVVELDRLLRAAEGVEGCVLLSTCNRTELYLSCAAGAEPEPGALLCAAAGLPYAPFAGAFVTRTGEEAARHLMEVAGGLRSQIWGEDQILTQVKGAAAAAREAGTADGVLEILFRNAAAAGKEIKTKVPLTGVPRSAAQSAVERLARDAGGLEGKRALVIGNGEMGRLSAALLHRLGCAVTVTLRTYRHGETVVPAGCAVAPYEERYAAMKGADVLLSATTSPHYTISARELAAVEDHPRLLADLAIPRDIEPAVGELPGVTLYNVDSLGVDTRREVPAAAAEIVERHLEQMAQWENYRSCLPGLERVKQAVAARVLSTDLDGPEARGLVELAVGRAVDLLSGALKENLTPEELERCARKIEVHTAAKPRWPLPEQRPLRFPLFVNLAGEKAVVVGGGAVACRRAEVLSRFGAEVTVIAPRCKTPPQGVQWEGRPYAPGDLAGAALAVAATDNRAVNRAVGEEARALGIPVSVADCPEECTFFFPAVCTGENLVAGVIGRGDDHARTARAARAIRSALEGLE</sequence>
<dbReference type="GO" id="GO:0050661">
    <property type="term" value="F:NADP binding"/>
    <property type="evidence" value="ECO:0007669"/>
    <property type="project" value="InterPro"/>
</dbReference>
<dbReference type="SUPFAM" id="SSF51735">
    <property type="entry name" value="NAD(P)-binding Rossmann-fold domains"/>
    <property type="match status" value="2"/>
</dbReference>
<dbReference type="InterPro" id="IPR036291">
    <property type="entry name" value="NAD(P)-bd_dom_sf"/>
</dbReference>
<dbReference type="UniPathway" id="UPA00262">
    <property type="reaction ID" value="UER00222"/>
</dbReference>
<comment type="pathway">
    <text evidence="7">Porphyrin-containing compound metabolism; protoporphyrin-IX biosynthesis; 5-aminolevulinate from L-glutamyl-tRNA(Glu): step 1/2.</text>
</comment>
<protein>
    <recommendedName>
        <fullName evidence="7">Glutamyl-tRNA reductase</fullName>
        <shortName evidence="7">GluTR</shortName>
        <ecNumber evidence="7">1.2.1.70</ecNumber>
    </recommendedName>
</protein>
<comment type="caution">
    <text evidence="10">The sequence shown here is derived from an EMBL/GenBank/DDBJ whole genome shotgun (WGS) entry which is preliminary data.</text>
</comment>
<feature type="binding site" evidence="7">
    <location>
        <begin position="49"/>
        <end position="52"/>
    </location>
    <ligand>
        <name>substrate</name>
    </ligand>
</feature>
<evidence type="ECO:0000313" key="10">
    <source>
        <dbReference type="EMBL" id="KGF54944.1"/>
    </source>
</evidence>
<dbReference type="eggNOG" id="COG0373">
    <property type="taxonomic scope" value="Bacteria"/>
</dbReference>